<dbReference type="PROSITE" id="PS00012">
    <property type="entry name" value="PHOSPHOPANTETHEINE"/>
    <property type="match status" value="1"/>
</dbReference>
<dbReference type="InterPro" id="IPR020806">
    <property type="entry name" value="PKS_PP-bd"/>
</dbReference>
<dbReference type="InterPro" id="IPR009081">
    <property type="entry name" value="PP-bd_ACP"/>
</dbReference>
<gene>
    <name evidence="4" type="ORF">SM611_04660</name>
</gene>
<dbReference type="Proteomes" id="UP001569963">
    <property type="component" value="Unassembled WGS sequence"/>
</dbReference>
<dbReference type="SUPFAM" id="SSF47336">
    <property type="entry name" value="ACP-like"/>
    <property type="match status" value="1"/>
</dbReference>
<dbReference type="PROSITE" id="PS50075">
    <property type="entry name" value="CARRIER"/>
    <property type="match status" value="1"/>
</dbReference>
<dbReference type="SMART" id="SM00823">
    <property type="entry name" value="PKS_PP"/>
    <property type="match status" value="1"/>
</dbReference>
<keyword evidence="1" id="KW-0596">Phosphopantetheine</keyword>
<comment type="caution">
    <text evidence="4">The sequence shown here is derived from an EMBL/GenBank/DDBJ whole genome shotgun (WGS) entry which is preliminary data.</text>
</comment>
<dbReference type="InterPro" id="IPR006162">
    <property type="entry name" value="Ppantetheine_attach_site"/>
</dbReference>
<feature type="domain" description="Carrier" evidence="3">
    <location>
        <begin position="17"/>
        <end position="92"/>
    </location>
</feature>
<proteinExistence type="predicted"/>
<accession>A0ABV4Q595</accession>
<dbReference type="EMBL" id="JAXCEI010000002">
    <property type="protein sequence ID" value="MFA1538213.1"/>
    <property type="molecule type" value="Genomic_DNA"/>
</dbReference>
<keyword evidence="2" id="KW-0597">Phosphoprotein</keyword>
<dbReference type="RefSeq" id="WP_371947553.1">
    <property type="nucleotide sequence ID" value="NZ_JAXCEI010000002.1"/>
</dbReference>
<dbReference type="Pfam" id="PF00550">
    <property type="entry name" value="PP-binding"/>
    <property type="match status" value="1"/>
</dbReference>
<dbReference type="Gene3D" id="1.10.1200.10">
    <property type="entry name" value="ACP-like"/>
    <property type="match status" value="1"/>
</dbReference>
<keyword evidence="5" id="KW-1185">Reference proteome</keyword>
<evidence type="ECO:0000259" key="3">
    <source>
        <dbReference type="PROSITE" id="PS50075"/>
    </source>
</evidence>
<evidence type="ECO:0000313" key="4">
    <source>
        <dbReference type="EMBL" id="MFA1538213.1"/>
    </source>
</evidence>
<reference evidence="4 5" key="1">
    <citation type="submission" date="2023-11" db="EMBL/GenBank/DDBJ databases">
        <title>Actinomadura monticuli sp. nov., isolated from volcanic ash.</title>
        <authorList>
            <person name="Lee S.D."/>
            <person name="Yang H."/>
            <person name="Kim I.S."/>
        </authorList>
    </citation>
    <scope>NUCLEOTIDE SEQUENCE [LARGE SCALE GENOMIC DNA]</scope>
    <source>
        <strain evidence="4 5">DLS-62</strain>
    </source>
</reference>
<dbReference type="InterPro" id="IPR036736">
    <property type="entry name" value="ACP-like_sf"/>
</dbReference>
<protein>
    <submittedName>
        <fullName evidence="4">Acyl carrier protein</fullName>
    </submittedName>
</protein>
<sequence length="101" mass="11021">MTDEELRRSFASGDAAQRERLLRETIRTQVAALLALRTVEDDGNFLELGLNSLSAIELTKKLMTITDMEIPLVTIVDHPTPARLASHLAGEHSGAGEGLPR</sequence>
<evidence type="ECO:0000256" key="2">
    <source>
        <dbReference type="ARBA" id="ARBA00022553"/>
    </source>
</evidence>
<name>A0ABV4Q595_9ACTN</name>
<evidence type="ECO:0000313" key="5">
    <source>
        <dbReference type="Proteomes" id="UP001569963"/>
    </source>
</evidence>
<organism evidence="4 5">
    <name type="scientific">Actinomadura monticuli</name>
    <dbReference type="NCBI Taxonomy" id="3097367"/>
    <lineage>
        <taxon>Bacteria</taxon>
        <taxon>Bacillati</taxon>
        <taxon>Actinomycetota</taxon>
        <taxon>Actinomycetes</taxon>
        <taxon>Streptosporangiales</taxon>
        <taxon>Thermomonosporaceae</taxon>
        <taxon>Actinomadura</taxon>
    </lineage>
</organism>
<evidence type="ECO:0000256" key="1">
    <source>
        <dbReference type="ARBA" id="ARBA00022450"/>
    </source>
</evidence>